<dbReference type="Pfam" id="PF09339">
    <property type="entry name" value="HTH_IclR"/>
    <property type="match status" value="1"/>
</dbReference>
<dbReference type="RefSeq" id="WP_313271827.1">
    <property type="nucleotide sequence ID" value="NZ_JASXSX010000001.1"/>
</dbReference>
<keyword evidence="4" id="KW-1185">Reference proteome</keyword>
<dbReference type="Gene3D" id="1.10.10.10">
    <property type="entry name" value="Winged helix-like DNA-binding domain superfamily/Winged helix DNA-binding domain"/>
    <property type="match status" value="1"/>
</dbReference>
<evidence type="ECO:0000259" key="2">
    <source>
        <dbReference type="Pfam" id="PF09339"/>
    </source>
</evidence>
<dbReference type="SUPFAM" id="SSF46785">
    <property type="entry name" value="Winged helix' DNA-binding domain"/>
    <property type="match status" value="1"/>
</dbReference>
<dbReference type="InterPro" id="IPR005471">
    <property type="entry name" value="Tscrpt_reg_IclR_N"/>
</dbReference>
<name>A0ABU3I8J8_9ACTO</name>
<gene>
    <name evidence="3" type="ORF">QS713_01340</name>
</gene>
<dbReference type="InterPro" id="IPR036388">
    <property type="entry name" value="WH-like_DNA-bd_sf"/>
</dbReference>
<feature type="region of interest" description="Disordered" evidence="1">
    <location>
        <begin position="140"/>
        <end position="199"/>
    </location>
</feature>
<accession>A0ABU3I8J8</accession>
<proteinExistence type="predicted"/>
<comment type="caution">
    <text evidence="3">The sequence shown here is derived from an EMBL/GenBank/DDBJ whole genome shotgun (WGS) entry which is preliminary data.</text>
</comment>
<dbReference type="EMBL" id="JASXSX010000001">
    <property type="protein sequence ID" value="MDT3766710.1"/>
    <property type="molecule type" value="Genomic_DNA"/>
</dbReference>
<protein>
    <submittedName>
        <fullName evidence="3">MarR family transcriptional regulator</fullName>
    </submittedName>
</protein>
<evidence type="ECO:0000313" key="4">
    <source>
        <dbReference type="Proteomes" id="UP001247542"/>
    </source>
</evidence>
<evidence type="ECO:0000256" key="1">
    <source>
        <dbReference type="SAM" id="MobiDB-lite"/>
    </source>
</evidence>
<feature type="compositionally biased region" description="Polar residues" evidence="1">
    <location>
        <begin position="180"/>
        <end position="199"/>
    </location>
</feature>
<feature type="domain" description="HTH iclR-type" evidence="2">
    <location>
        <begin position="28"/>
        <end position="69"/>
    </location>
</feature>
<organism evidence="3 4">
    <name type="scientific">Gleimia hominis</name>
    <dbReference type="NCBI Taxonomy" id="595468"/>
    <lineage>
        <taxon>Bacteria</taxon>
        <taxon>Bacillati</taxon>
        <taxon>Actinomycetota</taxon>
        <taxon>Actinomycetes</taxon>
        <taxon>Actinomycetales</taxon>
        <taxon>Actinomycetaceae</taxon>
        <taxon>Gleimia</taxon>
    </lineage>
</organism>
<evidence type="ECO:0000313" key="3">
    <source>
        <dbReference type="EMBL" id="MDT3766710.1"/>
    </source>
</evidence>
<reference evidence="3 4" key="1">
    <citation type="submission" date="2023-06" db="EMBL/GenBank/DDBJ databases">
        <title>Draft genome sequence of Gleimia hominis type strain CCUG 57540T.</title>
        <authorList>
            <person name="Salva-Serra F."/>
            <person name="Cardew S."/>
            <person name="Jensie Markopoulos S."/>
            <person name="Ohlen M."/>
            <person name="Inganas E."/>
            <person name="Svensson-Stadler L."/>
            <person name="Moore E.R.B."/>
        </authorList>
    </citation>
    <scope>NUCLEOTIDE SEQUENCE [LARGE SCALE GENOMIC DNA]</scope>
    <source>
        <strain evidence="3 4">CCUG 57540</strain>
    </source>
</reference>
<dbReference type="InterPro" id="IPR036390">
    <property type="entry name" value="WH_DNA-bd_sf"/>
</dbReference>
<sequence>MEEKTQVGDLGELLGNVAALSPAQNATLTALSDAVEPLTVARIARIQGVHPNSVRDTLNALVENGLVVRSRQNPTGRGRPSWVYEAVAPASLDGFAMQFATMCAAVADYLQDTSTDPYAAARSVGHRWAHRVAKAEPAATFEATQRNVDDSVKKPLQTGGVDGSGKKPLQTRGADGSGKKSAQTGADASVSTQPGEGSELNLNQCVTQLRMFLSSLGYAATMGQQPGVIELRHCPIRGQIGPARSASGSGKQGRNQMPLVCAIHQGVLEGLMEINTRGRAAVTLQAMSSPGRCTVCVQSLPEAPHSSVHSNPAESTAFKCASKPC</sequence>
<dbReference type="Proteomes" id="UP001247542">
    <property type="component" value="Unassembled WGS sequence"/>
</dbReference>